<dbReference type="GO" id="GO:0008180">
    <property type="term" value="C:COP9 signalosome"/>
    <property type="evidence" value="ECO:0007669"/>
    <property type="project" value="UniProtKB-KW"/>
</dbReference>
<dbReference type="EMBL" id="GDRN01136910">
    <property type="protein sequence ID" value="JAI56661.1"/>
    <property type="molecule type" value="Transcribed_RNA"/>
</dbReference>
<comment type="similarity">
    <text evidence="3">Belongs to the CSN8 family.</text>
</comment>
<proteinExistence type="inferred from homology"/>
<keyword evidence="6" id="KW-0736">Signalosome</keyword>
<feature type="domain" description="PCI" evidence="8">
    <location>
        <begin position="5"/>
        <end position="168"/>
    </location>
</feature>
<dbReference type="PROSITE" id="PS50250">
    <property type="entry name" value="PCI"/>
    <property type="match status" value="1"/>
</dbReference>
<evidence type="ECO:0000256" key="2">
    <source>
        <dbReference type="ARBA" id="ARBA00004496"/>
    </source>
</evidence>
<reference evidence="9" key="1">
    <citation type="submission" date="2015-09" db="EMBL/GenBank/DDBJ databases">
        <title>Scylla olivacea transcriptome.</title>
        <authorList>
            <person name="Ikhwanuddin M."/>
        </authorList>
    </citation>
    <scope>NUCLEOTIDE SEQUENCE</scope>
</reference>
<dbReference type="GO" id="GO:0010387">
    <property type="term" value="P:COP9 signalosome assembly"/>
    <property type="evidence" value="ECO:0007669"/>
    <property type="project" value="InterPro"/>
</dbReference>
<name>A0A0P4VWY7_SCYOL</name>
<keyword evidence="5" id="KW-0963">Cytoplasm</keyword>
<evidence type="ECO:0000259" key="8">
    <source>
        <dbReference type="PROSITE" id="PS50250"/>
    </source>
</evidence>
<dbReference type="InterPro" id="IPR000717">
    <property type="entry name" value="PCI_dom"/>
</dbReference>
<comment type="subcellular location">
    <subcellularLocation>
        <location evidence="2">Cytoplasm</location>
    </subcellularLocation>
    <subcellularLocation>
        <location evidence="1">Nucleus</location>
    </subcellularLocation>
</comment>
<sequence>MAEVDYNKLGEELEKQELDAPNGVPPAHVYEQLLTIYLLQNDLTAAKFLWKRIPGSTKNATPELAHIWEVGQHLWQRDLPAVYTALAHEWSPTVKDIMKALHEHVRNRAVELVGRAYTSIRADDFAQLVGMSVEEAVTLARGHGWGYDEPTCMILPVPKTPQPHAPTPSEEQLRRLADYVSFLEN</sequence>
<evidence type="ECO:0000256" key="5">
    <source>
        <dbReference type="ARBA" id="ARBA00022490"/>
    </source>
</evidence>
<keyword evidence="7" id="KW-0539">Nucleus</keyword>
<evidence type="ECO:0000256" key="4">
    <source>
        <dbReference type="ARBA" id="ARBA00014875"/>
    </source>
</evidence>
<evidence type="ECO:0000256" key="6">
    <source>
        <dbReference type="ARBA" id="ARBA00022790"/>
    </source>
</evidence>
<dbReference type="AlphaFoldDB" id="A0A0P4VWY7"/>
<evidence type="ECO:0000256" key="7">
    <source>
        <dbReference type="ARBA" id="ARBA00023242"/>
    </source>
</evidence>
<dbReference type="GO" id="GO:0000338">
    <property type="term" value="P:protein deneddylation"/>
    <property type="evidence" value="ECO:0007669"/>
    <property type="project" value="InterPro"/>
</dbReference>
<organism evidence="9">
    <name type="scientific">Scylla olivacea</name>
    <name type="common">Orange mud crab</name>
    <name type="synonym">Cancer olivacea</name>
    <dbReference type="NCBI Taxonomy" id="85551"/>
    <lineage>
        <taxon>Eukaryota</taxon>
        <taxon>Metazoa</taxon>
        <taxon>Ecdysozoa</taxon>
        <taxon>Arthropoda</taxon>
        <taxon>Crustacea</taxon>
        <taxon>Multicrustacea</taxon>
        <taxon>Malacostraca</taxon>
        <taxon>Eumalacostraca</taxon>
        <taxon>Eucarida</taxon>
        <taxon>Decapoda</taxon>
        <taxon>Pleocyemata</taxon>
        <taxon>Brachyura</taxon>
        <taxon>Eubrachyura</taxon>
        <taxon>Portunoidea</taxon>
        <taxon>Portunidae</taxon>
        <taxon>Portuninae</taxon>
        <taxon>Scylla</taxon>
    </lineage>
</organism>
<dbReference type="InterPro" id="IPR033205">
    <property type="entry name" value="COP9_CSN8"/>
</dbReference>
<dbReference type="PANTHER" id="PTHR13339:SF0">
    <property type="entry name" value="COP9 SIGNALOSOME COMPLEX SUBUNIT 8"/>
    <property type="match status" value="1"/>
</dbReference>
<accession>A0A0P4VWY7</accession>
<dbReference type="PANTHER" id="PTHR13339">
    <property type="entry name" value="COP9 SIGNALOSOME COMPLEX SUBUNIT 8"/>
    <property type="match status" value="1"/>
</dbReference>
<dbReference type="GO" id="GO:0005737">
    <property type="term" value="C:cytoplasm"/>
    <property type="evidence" value="ECO:0007669"/>
    <property type="project" value="UniProtKB-SubCell"/>
</dbReference>
<dbReference type="InterPro" id="IPR033464">
    <property type="entry name" value="CSN8_PSD8_EIF3K"/>
</dbReference>
<evidence type="ECO:0000313" key="9">
    <source>
        <dbReference type="EMBL" id="JAI56661.1"/>
    </source>
</evidence>
<protein>
    <recommendedName>
        <fullName evidence="4">COP9 signalosome complex subunit 8</fullName>
    </recommendedName>
</protein>
<dbReference type="Gene3D" id="1.25.40.990">
    <property type="match status" value="1"/>
</dbReference>
<evidence type="ECO:0000256" key="1">
    <source>
        <dbReference type="ARBA" id="ARBA00004123"/>
    </source>
</evidence>
<dbReference type="Pfam" id="PF10075">
    <property type="entry name" value="CSN8_PSD8_EIF3K"/>
    <property type="match status" value="1"/>
</dbReference>
<evidence type="ECO:0000256" key="3">
    <source>
        <dbReference type="ARBA" id="ARBA00008252"/>
    </source>
</evidence>